<dbReference type="Pfam" id="PF13193">
    <property type="entry name" value="AMP-binding_C"/>
    <property type="match status" value="1"/>
</dbReference>
<dbReference type="Proteomes" id="UP001257909">
    <property type="component" value="Unassembled WGS sequence"/>
</dbReference>
<feature type="domain" description="Carrier" evidence="3">
    <location>
        <begin position="389"/>
        <end position="463"/>
    </location>
</feature>
<comment type="caution">
    <text evidence="4">The sequence shown here is derived from an EMBL/GenBank/DDBJ whole genome shotgun (WGS) entry which is preliminary data.</text>
</comment>
<evidence type="ECO:0000256" key="1">
    <source>
        <dbReference type="ARBA" id="ARBA00022450"/>
    </source>
</evidence>
<dbReference type="SUPFAM" id="SSF56801">
    <property type="entry name" value="Acetyl-CoA synthetase-like"/>
    <property type="match status" value="1"/>
</dbReference>
<protein>
    <submittedName>
        <fullName evidence="4">Amino acid adenylation domain-containing protein</fullName>
    </submittedName>
</protein>
<sequence length="493" mass="54542">NCILPSVAANQLAYVIYTSGSTGQPKGVMVEHRQAVNYLHHATDQYYNNVDAAVVSSPLAFDATVTSLLGALVSGKQLYLLPPGAAEEFEALTELLKILDVPTLFKITPSHLEGLAQQFSTEAISQQVHMLVVGGEQLNTIIAKKWISVLLPNSYLVNEYGPTETVVGCSTYNLFGEHDAFSLHHAVPIGLATANMKLYALGSNLTPLGVNVPGELYIGGVSVARGYLNRPELTAERFVDNPFYQQGQPQWAKRLYRTGDLVKWLPEGQLMYLGRLDEQVKIRGFRIETGEIEHAIAAVANIKDCAVVMKTLPSKKDALVAYVVTNDLVDDEFVLHDELRLQLRQTLPEYMLPSAYVLMNQLPLTVNGKLNRKALPIPDVSSQLQPYVAPRTKTEQIVCKIWQDLLGIERIGIHDNFFELGGHSLLVMQTISRLQEQGIVLTPKQLFAAQTIENITLLLVAKNGDYSLLNIQQHFRDEPGAQQVAHNEVEVIL</sequence>
<evidence type="ECO:0000313" key="4">
    <source>
        <dbReference type="EMBL" id="MDR7123168.1"/>
    </source>
</evidence>
<keyword evidence="2" id="KW-0597">Phosphoprotein</keyword>
<evidence type="ECO:0000259" key="3">
    <source>
        <dbReference type="PROSITE" id="PS50075"/>
    </source>
</evidence>
<dbReference type="InterPro" id="IPR020845">
    <property type="entry name" value="AMP-binding_CS"/>
</dbReference>
<dbReference type="InterPro" id="IPR009081">
    <property type="entry name" value="PP-bd_ACP"/>
</dbReference>
<dbReference type="InterPro" id="IPR042099">
    <property type="entry name" value="ANL_N_sf"/>
</dbReference>
<dbReference type="Pfam" id="PF00501">
    <property type="entry name" value="AMP-binding"/>
    <property type="match status" value="1"/>
</dbReference>
<dbReference type="PANTHER" id="PTHR45527">
    <property type="entry name" value="NONRIBOSOMAL PEPTIDE SYNTHETASE"/>
    <property type="match status" value="1"/>
</dbReference>
<gene>
    <name evidence="4" type="ORF">J2W69_004156</name>
</gene>
<keyword evidence="1" id="KW-0596">Phosphopantetheine</keyword>
<dbReference type="PROSITE" id="PS00455">
    <property type="entry name" value="AMP_BINDING"/>
    <property type="match status" value="1"/>
</dbReference>
<name>A0ABU1W607_9GAMM</name>
<evidence type="ECO:0000256" key="2">
    <source>
        <dbReference type="ARBA" id="ARBA00022553"/>
    </source>
</evidence>
<accession>A0ABU1W607</accession>
<dbReference type="InterPro" id="IPR020459">
    <property type="entry name" value="AMP-binding"/>
</dbReference>
<dbReference type="InterPro" id="IPR025110">
    <property type="entry name" value="AMP-bd_C"/>
</dbReference>
<dbReference type="Gene3D" id="3.30.300.30">
    <property type="match status" value="1"/>
</dbReference>
<organism evidence="4 5">
    <name type="scientific">Rheinheimera soli</name>
    <dbReference type="NCBI Taxonomy" id="443616"/>
    <lineage>
        <taxon>Bacteria</taxon>
        <taxon>Pseudomonadati</taxon>
        <taxon>Pseudomonadota</taxon>
        <taxon>Gammaproteobacteria</taxon>
        <taxon>Chromatiales</taxon>
        <taxon>Chromatiaceae</taxon>
        <taxon>Rheinheimera</taxon>
    </lineage>
</organism>
<dbReference type="EMBL" id="JAVDWR010000045">
    <property type="protein sequence ID" value="MDR7123168.1"/>
    <property type="molecule type" value="Genomic_DNA"/>
</dbReference>
<dbReference type="RefSeq" id="WP_310282071.1">
    <property type="nucleotide sequence ID" value="NZ_JAVDWR010000045.1"/>
</dbReference>
<proteinExistence type="predicted"/>
<keyword evidence="5" id="KW-1185">Reference proteome</keyword>
<dbReference type="PRINTS" id="PR00154">
    <property type="entry name" value="AMPBINDING"/>
</dbReference>
<dbReference type="CDD" id="cd05930">
    <property type="entry name" value="A_NRPS"/>
    <property type="match status" value="1"/>
</dbReference>
<dbReference type="PROSITE" id="PS00012">
    <property type="entry name" value="PHOSPHOPANTETHEINE"/>
    <property type="match status" value="1"/>
</dbReference>
<dbReference type="Pfam" id="PF00550">
    <property type="entry name" value="PP-binding"/>
    <property type="match status" value="1"/>
</dbReference>
<dbReference type="Gene3D" id="3.40.50.12780">
    <property type="entry name" value="N-terminal domain of ligase-like"/>
    <property type="match status" value="1"/>
</dbReference>
<dbReference type="InterPro" id="IPR006162">
    <property type="entry name" value="Ppantetheine_attach_site"/>
</dbReference>
<dbReference type="PANTHER" id="PTHR45527:SF1">
    <property type="entry name" value="FATTY ACID SYNTHASE"/>
    <property type="match status" value="1"/>
</dbReference>
<reference evidence="4 5" key="1">
    <citation type="submission" date="2023-07" db="EMBL/GenBank/DDBJ databases">
        <title>Sorghum-associated microbial communities from plants grown in Nebraska, USA.</title>
        <authorList>
            <person name="Schachtman D."/>
        </authorList>
    </citation>
    <scope>NUCLEOTIDE SEQUENCE [LARGE SCALE GENOMIC DNA]</scope>
    <source>
        <strain evidence="4 5">4138</strain>
    </source>
</reference>
<dbReference type="SUPFAM" id="SSF47336">
    <property type="entry name" value="ACP-like"/>
    <property type="match status" value="1"/>
</dbReference>
<dbReference type="Gene3D" id="1.10.1200.10">
    <property type="entry name" value="ACP-like"/>
    <property type="match status" value="1"/>
</dbReference>
<dbReference type="InterPro" id="IPR045851">
    <property type="entry name" value="AMP-bd_C_sf"/>
</dbReference>
<feature type="non-terminal residue" evidence="4">
    <location>
        <position position="1"/>
    </location>
</feature>
<dbReference type="InterPro" id="IPR000873">
    <property type="entry name" value="AMP-dep_synth/lig_dom"/>
</dbReference>
<dbReference type="InterPro" id="IPR036736">
    <property type="entry name" value="ACP-like_sf"/>
</dbReference>
<dbReference type="PROSITE" id="PS50075">
    <property type="entry name" value="CARRIER"/>
    <property type="match status" value="1"/>
</dbReference>
<evidence type="ECO:0000313" key="5">
    <source>
        <dbReference type="Proteomes" id="UP001257909"/>
    </source>
</evidence>